<comment type="caution">
    <text evidence="2">The sequence shown here is derived from an EMBL/GenBank/DDBJ whole genome shotgun (WGS) entry which is preliminary data.</text>
</comment>
<accession>A0A1E7MV22</accession>
<dbReference type="Proteomes" id="UP000037395">
    <property type="component" value="Unassembled WGS sequence"/>
</dbReference>
<dbReference type="PANTHER" id="PTHR37017:SF11">
    <property type="entry name" value="ESTERASE_LIPASE_THIOESTERASE DOMAIN-CONTAINING PROTEIN"/>
    <property type="match status" value="1"/>
</dbReference>
<protein>
    <recommendedName>
        <fullName evidence="1">AB hydrolase-1 domain-containing protein</fullName>
    </recommendedName>
</protein>
<sequence>MSTSADRPSILLVHGAWHGAWCFDGLRPLLDAAGRRTHTVDLPTASSATAGLVDDVRAVREALGRIDGPTAVVAHSYGGVPVTEALAEAPNAVHAVFLAAYPLEAGESLASFLGLPESGEAVGSVPPPEDARELFFGDAAEGAAERALARLTPQSARSFRERVTTAGWRSTRSSYIVCDDDLALAPAHQERLAARTDTVHHLPGSHSPFLSRPTELAALLDRIATTG</sequence>
<dbReference type="GO" id="GO:0003824">
    <property type="term" value="F:catalytic activity"/>
    <property type="evidence" value="ECO:0007669"/>
    <property type="project" value="UniProtKB-ARBA"/>
</dbReference>
<evidence type="ECO:0000313" key="2">
    <source>
        <dbReference type="EMBL" id="OEV32277.1"/>
    </source>
</evidence>
<dbReference type="InterPro" id="IPR000073">
    <property type="entry name" value="AB_hydrolase_1"/>
</dbReference>
<dbReference type="SUPFAM" id="SSF53474">
    <property type="entry name" value="alpha/beta-Hydrolases"/>
    <property type="match status" value="1"/>
</dbReference>
<dbReference type="InterPro" id="IPR029058">
    <property type="entry name" value="AB_hydrolase_fold"/>
</dbReference>
<gene>
    <name evidence="2" type="ORF">HS99_0016305</name>
</gene>
<dbReference type="EMBL" id="JPRF03000097">
    <property type="protein sequence ID" value="OEV32277.1"/>
    <property type="molecule type" value="Genomic_DNA"/>
</dbReference>
<dbReference type="Gene3D" id="3.40.50.1820">
    <property type="entry name" value="alpha/beta hydrolase"/>
    <property type="match status" value="1"/>
</dbReference>
<dbReference type="RefSeq" id="WP_030279669.1">
    <property type="nucleotide sequence ID" value="NZ_JBEZYM010000129.1"/>
</dbReference>
<evidence type="ECO:0000313" key="3">
    <source>
        <dbReference type="Proteomes" id="UP000037395"/>
    </source>
</evidence>
<keyword evidence="3" id="KW-1185">Reference proteome</keyword>
<evidence type="ECO:0000259" key="1">
    <source>
        <dbReference type="Pfam" id="PF12697"/>
    </source>
</evidence>
<dbReference type="InterPro" id="IPR052897">
    <property type="entry name" value="Sec-Metab_Biosynth_Hydrolase"/>
</dbReference>
<proteinExistence type="predicted"/>
<dbReference type="Pfam" id="PF12697">
    <property type="entry name" value="Abhydrolase_6"/>
    <property type="match status" value="1"/>
</dbReference>
<dbReference type="OrthoDB" id="3827413at2"/>
<dbReference type="PANTHER" id="PTHR37017">
    <property type="entry name" value="AB HYDROLASE-1 DOMAIN-CONTAINING PROTEIN-RELATED"/>
    <property type="match status" value="1"/>
</dbReference>
<feature type="domain" description="AB hydrolase-1" evidence="1">
    <location>
        <begin position="10"/>
        <end position="218"/>
    </location>
</feature>
<reference evidence="2" key="1">
    <citation type="submission" date="2016-08" db="EMBL/GenBank/DDBJ databases">
        <title>Sequencing, Assembly and Comparative Genomics of S. aureofaciens ATCC 10762.</title>
        <authorList>
            <person name="Gradnigo J.S."/>
            <person name="Johnson N."/>
            <person name="Somerville G.A."/>
        </authorList>
    </citation>
    <scope>NUCLEOTIDE SEQUENCE [LARGE SCALE GENOMIC DNA]</scope>
    <source>
        <strain evidence="2">ATCC 10762</strain>
    </source>
</reference>
<dbReference type="AlphaFoldDB" id="A0A1E7MV22"/>
<organism evidence="2 3">
    <name type="scientific">Kitasatospora aureofaciens</name>
    <name type="common">Streptomyces aureofaciens</name>
    <dbReference type="NCBI Taxonomy" id="1894"/>
    <lineage>
        <taxon>Bacteria</taxon>
        <taxon>Bacillati</taxon>
        <taxon>Actinomycetota</taxon>
        <taxon>Actinomycetes</taxon>
        <taxon>Kitasatosporales</taxon>
        <taxon>Streptomycetaceae</taxon>
        <taxon>Kitasatospora</taxon>
    </lineage>
</organism>
<name>A0A1E7MV22_KITAU</name>